<keyword evidence="1" id="KW-0732">Signal</keyword>
<reference evidence="2 3" key="1">
    <citation type="submission" date="2018-09" db="EMBL/GenBank/DDBJ databases">
        <authorList>
            <person name="Wang F."/>
        </authorList>
    </citation>
    <scope>NUCLEOTIDE SEQUENCE [LARGE SCALE GENOMIC DNA]</scope>
    <source>
        <strain evidence="2 3">PLHSC7-2</strain>
    </source>
</reference>
<reference evidence="2 3" key="2">
    <citation type="submission" date="2019-01" db="EMBL/GenBank/DDBJ databases">
        <title>Motilimonas pumilus sp. nov., isolated from the gut of sea cucumber (Apostichopus japonicus).</title>
        <authorList>
            <person name="Wang F.-Q."/>
            <person name="Ren L.-H."/>
            <person name="Lin Y.-W."/>
            <person name="Sun G.-H."/>
            <person name="Du Z.-J."/>
            <person name="Zhao J.-X."/>
            <person name="Liu X.-J."/>
            <person name="Liu L.-J."/>
        </authorList>
    </citation>
    <scope>NUCLEOTIDE SEQUENCE [LARGE SCALE GENOMIC DNA]</scope>
    <source>
        <strain evidence="2 3">PLHSC7-2</strain>
    </source>
</reference>
<dbReference type="SUPFAM" id="SSF53850">
    <property type="entry name" value="Periplasmic binding protein-like II"/>
    <property type="match status" value="1"/>
</dbReference>
<sequence>MRVLISALCISLLAACAAPRPTENSLLSSIKFGVLKDTRLNQWHRGMSDPAGTTLDIQYLDVINLHRQLTNGNIDVAVGIPVTDSILEQGYWSSEPLSVRTFTFYVRSDDPRKLHKYSFFNSFSKKLKRIGYVSTGESGIVNEAINTQSKMQEKLVACGAMAECYQALRNREIDSLFADEAMLKAYMAQNDLNTGVVASSFSHQQAFTLLVNQRTVSRDEFNKLNKMLR</sequence>
<dbReference type="AlphaFoldDB" id="A0A418YE09"/>
<feature type="signal peptide" evidence="1">
    <location>
        <begin position="1"/>
        <end position="17"/>
    </location>
</feature>
<name>A0A418YE09_9GAMM</name>
<comment type="caution">
    <text evidence="2">The sequence shown here is derived from an EMBL/GenBank/DDBJ whole genome shotgun (WGS) entry which is preliminary data.</text>
</comment>
<protein>
    <submittedName>
        <fullName evidence="2">Uncharacterized protein</fullName>
    </submittedName>
</protein>
<accession>A0A418YE09</accession>
<dbReference type="RefSeq" id="WP_119910973.1">
    <property type="nucleotide sequence ID" value="NZ_QZCH01000014.1"/>
</dbReference>
<dbReference type="Proteomes" id="UP000283255">
    <property type="component" value="Unassembled WGS sequence"/>
</dbReference>
<evidence type="ECO:0000256" key="1">
    <source>
        <dbReference type="SAM" id="SignalP"/>
    </source>
</evidence>
<dbReference type="Gene3D" id="3.40.190.10">
    <property type="entry name" value="Periplasmic binding protein-like II"/>
    <property type="match status" value="2"/>
</dbReference>
<feature type="chain" id="PRO_5019088678" evidence="1">
    <location>
        <begin position="18"/>
        <end position="229"/>
    </location>
</feature>
<dbReference type="PROSITE" id="PS51257">
    <property type="entry name" value="PROKAR_LIPOPROTEIN"/>
    <property type="match status" value="1"/>
</dbReference>
<dbReference type="EMBL" id="QZCH01000014">
    <property type="protein sequence ID" value="RJG42772.1"/>
    <property type="molecule type" value="Genomic_DNA"/>
</dbReference>
<organism evidence="2 3">
    <name type="scientific">Motilimonas pumila</name>
    <dbReference type="NCBI Taxonomy" id="2303987"/>
    <lineage>
        <taxon>Bacteria</taxon>
        <taxon>Pseudomonadati</taxon>
        <taxon>Pseudomonadota</taxon>
        <taxon>Gammaproteobacteria</taxon>
        <taxon>Alteromonadales</taxon>
        <taxon>Alteromonadales genera incertae sedis</taxon>
        <taxon>Motilimonas</taxon>
    </lineage>
</organism>
<proteinExistence type="predicted"/>
<evidence type="ECO:0000313" key="3">
    <source>
        <dbReference type="Proteomes" id="UP000283255"/>
    </source>
</evidence>
<dbReference type="OrthoDB" id="6401657at2"/>
<evidence type="ECO:0000313" key="2">
    <source>
        <dbReference type="EMBL" id="RJG42772.1"/>
    </source>
</evidence>
<gene>
    <name evidence="2" type="ORF">D1Z90_11830</name>
</gene>
<keyword evidence="3" id="KW-1185">Reference proteome</keyword>